<dbReference type="Pfam" id="PF00595">
    <property type="entry name" value="PDZ"/>
    <property type="match status" value="1"/>
</dbReference>
<evidence type="ECO:0000259" key="2">
    <source>
        <dbReference type="PROSITE" id="PS50106"/>
    </source>
</evidence>
<dbReference type="InterPro" id="IPR036034">
    <property type="entry name" value="PDZ_sf"/>
</dbReference>
<dbReference type="SUPFAM" id="SSF50156">
    <property type="entry name" value="PDZ domain-like"/>
    <property type="match status" value="1"/>
</dbReference>
<dbReference type="Gene3D" id="2.30.42.10">
    <property type="match status" value="1"/>
</dbReference>
<dbReference type="GO" id="GO:0072659">
    <property type="term" value="P:protein localization to plasma membrane"/>
    <property type="evidence" value="ECO:0007669"/>
    <property type="project" value="TreeGrafter"/>
</dbReference>
<dbReference type="SMART" id="SM00228">
    <property type="entry name" value="PDZ"/>
    <property type="match status" value="1"/>
</dbReference>
<evidence type="ECO:0000313" key="3">
    <source>
        <dbReference type="EMBL" id="SBR71050.1"/>
    </source>
</evidence>
<dbReference type="GO" id="GO:0005102">
    <property type="term" value="F:signaling receptor binding"/>
    <property type="evidence" value="ECO:0007669"/>
    <property type="project" value="TreeGrafter"/>
</dbReference>
<dbReference type="PANTHER" id="PTHR14191">
    <property type="entry name" value="PDZ DOMAIN CONTAINING PROTEIN"/>
    <property type="match status" value="1"/>
</dbReference>
<dbReference type="InterPro" id="IPR051067">
    <property type="entry name" value="NHER"/>
</dbReference>
<protein>
    <submittedName>
        <fullName evidence="3">PDZ domain containing 3b</fullName>
    </submittedName>
</protein>
<gene>
    <name evidence="3" type="primary">PDZD3B</name>
</gene>
<dbReference type="PANTHER" id="PTHR14191:SF4">
    <property type="entry name" value="NA(+)_H(+) EXCHANGE REGULATORY COFACTOR NHE-RF2"/>
    <property type="match status" value="1"/>
</dbReference>
<sequence length="178" mass="20228">MVFTDAPGILSFLLSEEQIMRNVGSVWQQFSPSPLPESGSAPRPRLCVLKQGDKETYGFNLRLESGCRGHVIRNVVLGGVAQRSGLQDGDRLLEVNNCYVDDVPHPEVTPLNPTGPWWLLRDSTDYHRHQILYCSLIPAWIKFYTQHHNQLWDLIQKDVTLFKPGLNLPQVDYDAEST</sequence>
<reference evidence="3" key="2">
    <citation type="submission" date="2016-06" db="EMBL/GenBank/DDBJ databases">
        <title>The genome of a short-lived fish provides insights into sex chromosome evolution and the genetic control of aging.</title>
        <authorList>
            <person name="Reichwald K."/>
            <person name="Felder M."/>
            <person name="Petzold A."/>
            <person name="Koch P."/>
            <person name="Groth M."/>
            <person name="Platzer M."/>
        </authorList>
    </citation>
    <scope>NUCLEOTIDE SEQUENCE</scope>
    <source>
        <tissue evidence="3">Brain</tissue>
    </source>
</reference>
<dbReference type="InterPro" id="IPR001478">
    <property type="entry name" value="PDZ"/>
</dbReference>
<proteinExistence type="predicted"/>
<name>A0A1A8NPT8_9TELE</name>
<dbReference type="AlphaFoldDB" id="A0A1A8NPT8"/>
<dbReference type="GO" id="GO:0043495">
    <property type="term" value="F:protein-membrane adaptor activity"/>
    <property type="evidence" value="ECO:0007669"/>
    <property type="project" value="TreeGrafter"/>
</dbReference>
<dbReference type="CDD" id="cd06768">
    <property type="entry name" value="PDZ_NHERF-like"/>
    <property type="match status" value="1"/>
</dbReference>
<reference evidence="3" key="1">
    <citation type="submission" date="2016-05" db="EMBL/GenBank/DDBJ databases">
        <authorList>
            <person name="Lavstsen T."/>
            <person name="Jespersen J.S."/>
        </authorList>
    </citation>
    <scope>NUCLEOTIDE SEQUENCE</scope>
    <source>
        <tissue evidence="3">Brain</tissue>
    </source>
</reference>
<evidence type="ECO:0000256" key="1">
    <source>
        <dbReference type="ARBA" id="ARBA00022737"/>
    </source>
</evidence>
<dbReference type="GO" id="GO:0016324">
    <property type="term" value="C:apical plasma membrane"/>
    <property type="evidence" value="ECO:0007669"/>
    <property type="project" value="TreeGrafter"/>
</dbReference>
<dbReference type="EMBL" id="HAEI01000286">
    <property type="protein sequence ID" value="SBR71050.1"/>
    <property type="molecule type" value="Transcribed_RNA"/>
</dbReference>
<organism evidence="3">
    <name type="scientific">Nothobranchius rachovii</name>
    <name type="common">bluefin notho</name>
    <dbReference type="NCBI Taxonomy" id="451742"/>
    <lineage>
        <taxon>Eukaryota</taxon>
        <taxon>Metazoa</taxon>
        <taxon>Chordata</taxon>
        <taxon>Craniata</taxon>
        <taxon>Vertebrata</taxon>
        <taxon>Euteleostomi</taxon>
        <taxon>Actinopterygii</taxon>
        <taxon>Neopterygii</taxon>
        <taxon>Teleostei</taxon>
        <taxon>Neoteleostei</taxon>
        <taxon>Acanthomorphata</taxon>
        <taxon>Ovalentaria</taxon>
        <taxon>Atherinomorphae</taxon>
        <taxon>Cyprinodontiformes</taxon>
        <taxon>Nothobranchiidae</taxon>
        <taxon>Nothobranchius</taxon>
    </lineage>
</organism>
<accession>A0A1A8NPT8</accession>
<keyword evidence="1" id="KW-0677">Repeat</keyword>
<feature type="domain" description="PDZ" evidence="2">
    <location>
        <begin position="46"/>
        <end position="108"/>
    </location>
</feature>
<dbReference type="PROSITE" id="PS50106">
    <property type="entry name" value="PDZ"/>
    <property type="match status" value="1"/>
</dbReference>